<dbReference type="EMBL" id="BLBS01000034">
    <property type="protein sequence ID" value="GET89300.1"/>
    <property type="molecule type" value="Genomic_DNA"/>
</dbReference>
<gene>
    <name evidence="1" type="ORF">LtaPh_2520300</name>
</gene>
<dbReference type="OrthoDB" id="272992at2759"/>
<accession>A0A640KHU8</accession>
<evidence type="ECO:0000313" key="2">
    <source>
        <dbReference type="Proteomes" id="UP000419144"/>
    </source>
</evidence>
<evidence type="ECO:0000313" key="1">
    <source>
        <dbReference type="EMBL" id="GET89300.1"/>
    </source>
</evidence>
<dbReference type="Proteomes" id="UP000419144">
    <property type="component" value="Unassembled WGS sequence"/>
</dbReference>
<name>A0A640KHU8_LEITA</name>
<proteinExistence type="predicted"/>
<reference evidence="1" key="1">
    <citation type="submission" date="2019-11" db="EMBL/GenBank/DDBJ databases">
        <title>Leishmania tarentolae CDS.</title>
        <authorList>
            <person name="Goto Y."/>
            <person name="Yamagishi J."/>
        </authorList>
    </citation>
    <scope>NUCLEOTIDE SEQUENCE [LARGE SCALE GENOMIC DNA]</scope>
    <source>
        <strain evidence="1">Parrot Tar II</strain>
    </source>
</reference>
<sequence length="721" mass="79308">MSFSRNQHVHMRVSSCVPYGRMTRRWQYRVIGFLAPSEASPCASAHAACPRQQHRHWKANKMNLQPFRIVHPLSRLLHRTMCQLLSEPHHSLPPVVTDALITYSLYEQVPHAELLTTLRDVLKLTQHGDAVLTSDHLFVPLKAVRRALAGVQQFPVTTAELKALKRDVEVGIVRDITRLSTDDLSSTDVGLLWGCATQCFHWDCVEELLRHFPLTRTLNLQTSSEYRDLLIGVCTPQFVSLVYPCSTGSEGGGAAAPAEKGNAVTTVRHAEAFITRILGTETVWQQCRESLEASSLPLLVNGSSLADPTALEERDMHAIACVMYSATLQLQCDMPPGSDLAFPFSAAAWEKYVGGGDNSATGRSTTQCVPPNTIGGMSLPVWYRRVVALHQRSVPDFVRASFAAAVANDLLRLYQRIDTESVETFFLSFLPLVIAAAPRMDHRTALRGYHNNVMSKLFWMMPSASCGDGDHTAVTRRRGKWTVNNASAVAARAPETVASSFALSADMAMRVMLAEVCIQEKGKPLPEAHVPAMESMLRTVVEHLRRHLQGEPRSRMVPQCSGTAAETPASLWKAWNSHRTSLLAIVLSEIQERMSGSVGQGSVSRVMDLAEQGFQLLRPLVSMEVVEERGTARMVTNLLSLGRAAALEMGGVTYVEELQSFALKHVQDGFARTDVAFIVQAMEKHKGYGSNNGGAEGDTKVHSVLEGLKAAELTLPLRSWS</sequence>
<keyword evidence="2" id="KW-1185">Reference proteome</keyword>
<dbReference type="VEuPathDB" id="TriTrypDB:LtaPh_2520300"/>
<dbReference type="AlphaFoldDB" id="A0A640KHU8"/>
<comment type="caution">
    <text evidence="1">The sequence shown here is derived from an EMBL/GenBank/DDBJ whole genome shotgun (WGS) entry which is preliminary data.</text>
</comment>
<protein>
    <submittedName>
        <fullName evidence="1">Uncharacterized protein</fullName>
    </submittedName>
</protein>
<organism evidence="1 2">
    <name type="scientific">Leishmania tarentolae</name>
    <name type="common">Sauroleishmania tarentolae</name>
    <dbReference type="NCBI Taxonomy" id="5689"/>
    <lineage>
        <taxon>Eukaryota</taxon>
        <taxon>Discoba</taxon>
        <taxon>Euglenozoa</taxon>
        <taxon>Kinetoplastea</taxon>
        <taxon>Metakinetoplastina</taxon>
        <taxon>Trypanosomatida</taxon>
        <taxon>Trypanosomatidae</taxon>
        <taxon>Leishmaniinae</taxon>
        <taxon>Leishmania</taxon>
        <taxon>lizard Leishmania</taxon>
    </lineage>
</organism>